<dbReference type="GO" id="GO:0005886">
    <property type="term" value="C:plasma membrane"/>
    <property type="evidence" value="ECO:0007669"/>
    <property type="project" value="TreeGrafter"/>
</dbReference>
<name>A0AAE2CTR8_9LAMI</name>
<evidence type="ECO:0000256" key="3">
    <source>
        <dbReference type="ARBA" id="ARBA00023180"/>
    </source>
</evidence>
<dbReference type="AlphaFoldDB" id="A0AAE2CTR8"/>
<feature type="domain" description="Phytocyanin" evidence="7">
    <location>
        <begin position="29"/>
        <end position="127"/>
    </location>
</feature>
<feature type="chain" id="PRO_5042130912" evidence="6">
    <location>
        <begin position="29"/>
        <end position="199"/>
    </location>
</feature>
<dbReference type="Proteomes" id="UP001293254">
    <property type="component" value="Unassembled WGS sequence"/>
</dbReference>
<dbReference type="InterPro" id="IPR028871">
    <property type="entry name" value="BlueCu_1_BS"/>
</dbReference>
<dbReference type="PROSITE" id="PS51485">
    <property type="entry name" value="PHYTOCYANIN"/>
    <property type="match status" value="1"/>
</dbReference>
<accession>A0AAE2CTR8</accession>
<dbReference type="CDD" id="cd04216">
    <property type="entry name" value="Phytocyanin"/>
    <property type="match status" value="1"/>
</dbReference>
<evidence type="ECO:0000256" key="1">
    <source>
        <dbReference type="ARBA" id="ARBA00022723"/>
    </source>
</evidence>
<organism evidence="8 9">
    <name type="scientific">Sesamum alatum</name>
    <dbReference type="NCBI Taxonomy" id="300844"/>
    <lineage>
        <taxon>Eukaryota</taxon>
        <taxon>Viridiplantae</taxon>
        <taxon>Streptophyta</taxon>
        <taxon>Embryophyta</taxon>
        <taxon>Tracheophyta</taxon>
        <taxon>Spermatophyta</taxon>
        <taxon>Magnoliopsida</taxon>
        <taxon>eudicotyledons</taxon>
        <taxon>Gunneridae</taxon>
        <taxon>Pentapetalae</taxon>
        <taxon>asterids</taxon>
        <taxon>lamiids</taxon>
        <taxon>Lamiales</taxon>
        <taxon>Pedaliaceae</taxon>
        <taxon>Sesamum</taxon>
    </lineage>
</organism>
<dbReference type="InterPro" id="IPR003245">
    <property type="entry name" value="Phytocyanin_dom"/>
</dbReference>
<keyword evidence="5" id="KW-0472">Membrane</keyword>
<proteinExistence type="predicted"/>
<dbReference type="Pfam" id="PF02298">
    <property type="entry name" value="Cu_bind_like"/>
    <property type="match status" value="1"/>
</dbReference>
<feature type="region of interest" description="Disordered" evidence="4">
    <location>
        <begin position="132"/>
        <end position="175"/>
    </location>
</feature>
<evidence type="ECO:0000256" key="6">
    <source>
        <dbReference type="SAM" id="SignalP"/>
    </source>
</evidence>
<keyword evidence="2" id="KW-0186">Copper</keyword>
<evidence type="ECO:0000313" key="8">
    <source>
        <dbReference type="EMBL" id="KAK4434225.1"/>
    </source>
</evidence>
<keyword evidence="3" id="KW-0325">Glycoprotein</keyword>
<dbReference type="Gene3D" id="2.60.40.420">
    <property type="entry name" value="Cupredoxins - blue copper proteins"/>
    <property type="match status" value="1"/>
</dbReference>
<feature type="transmembrane region" description="Helical" evidence="5">
    <location>
        <begin position="179"/>
        <end position="198"/>
    </location>
</feature>
<feature type="signal peptide" evidence="6">
    <location>
        <begin position="1"/>
        <end position="28"/>
    </location>
</feature>
<reference evidence="8" key="1">
    <citation type="submission" date="2020-06" db="EMBL/GenBank/DDBJ databases">
        <authorList>
            <person name="Li T."/>
            <person name="Hu X."/>
            <person name="Zhang T."/>
            <person name="Song X."/>
            <person name="Zhang H."/>
            <person name="Dai N."/>
            <person name="Sheng W."/>
            <person name="Hou X."/>
            <person name="Wei L."/>
        </authorList>
    </citation>
    <scope>NUCLEOTIDE SEQUENCE</scope>
    <source>
        <strain evidence="8">3651</strain>
        <tissue evidence="8">Leaf</tissue>
    </source>
</reference>
<evidence type="ECO:0000256" key="4">
    <source>
        <dbReference type="SAM" id="MobiDB-lite"/>
    </source>
</evidence>
<dbReference type="FunFam" id="2.60.40.420:FF:000003">
    <property type="entry name" value="Blue copper"/>
    <property type="match status" value="1"/>
</dbReference>
<dbReference type="InterPro" id="IPR039391">
    <property type="entry name" value="Phytocyanin-like"/>
</dbReference>
<evidence type="ECO:0000256" key="2">
    <source>
        <dbReference type="ARBA" id="ARBA00023008"/>
    </source>
</evidence>
<evidence type="ECO:0000313" key="9">
    <source>
        <dbReference type="Proteomes" id="UP001293254"/>
    </source>
</evidence>
<reference evidence="8" key="2">
    <citation type="journal article" date="2024" name="Plant">
        <title>Genomic evolution and insights into agronomic trait innovations of Sesamum species.</title>
        <authorList>
            <person name="Miao H."/>
            <person name="Wang L."/>
            <person name="Qu L."/>
            <person name="Liu H."/>
            <person name="Sun Y."/>
            <person name="Le M."/>
            <person name="Wang Q."/>
            <person name="Wei S."/>
            <person name="Zheng Y."/>
            <person name="Lin W."/>
            <person name="Duan Y."/>
            <person name="Cao H."/>
            <person name="Xiong S."/>
            <person name="Wang X."/>
            <person name="Wei L."/>
            <person name="Li C."/>
            <person name="Ma Q."/>
            <person name="Ju M."/>
            <person name="Zhao R."/>
            <person name="Li G."/>
            <person name="Mu C."/>
            <person name="Tian Q."/>
            <person name="Mei H."/>
            <person name="Zhang T."/>
            <person name="Gao T."/>
            <person name="Zhang H."/>
        </authorList>
    </citation>
    <scope>NUCLEOTIDE SEQUENCE</scope>
    <source>
        <strain evidence="8">3651</strain>
    </source>
</reference>
<feature type="compositionally biased region" description="Low complexity" evidence="4">
    <location>
        <begin position="136"/>
        <end position="175"/>
    </location>
</feature>
<keyword evidence="9" id="KW-1185">Reference proteome</keyword>
<protein>
    <submittedName>
        <fullName evidence="8">Blue copper protein</fullName>
    </submittedName>
</protein>
<gene>
    <name evidence="8" type="ORF">Salat_0585200</name>
</gene>
<dbReference type="EMBL" id="JACGWO010000002">
    <property type="protein sequence ID" value="KAK4434225.1"/>
    <property type="molecule type" value="Genomic_DNA"/>
</dbReference>
<dbReference type="PANTHER" id="PTHR33021:SF193">
    <property type="entry name" value="OS06G0218600 PROTEIN"/>
    <property type="match status" value="1"/>
</dbReference>
<comment type="caution">
    <text evidence="8">The sequence shown here is derived from an EMBL/GenBank/DDBJ whole genome shotgun (WGS) entry which is preliminary data.</text>
</comment>
<sequence length="199" mass="19611">MAKCILSGRIAIMVVLAVICSGIPAVPAAVYTVGESSGWAMGGDYGSWASDKTFAVGDTLVFNYAPGHTVDEVSANDYKSCTTGNSLSSDSSGATSITLKSAGSHYFICGVPGHCSGGMKLAVTVAAGASTGGSTGASPSGTTTSPSTPTPTTTTSPATPTGITTPTAGTLNQPSSSAALSPAVAAFFTFFGVVFVLMK</sequence>
<dbReference type="GO" id="GO:0046872">
    <property type="term" value="F:metal ion binding"/>
    <property type="evidence" value="ECO:0007669"/>
    <property type="project" value="UniProtKB-KW"/>
</dbReference>
<keyword evidence="5" id="KW-0812">Transmembrane</keyword>
<dbReference type="PANTHER" id="PTHR33021">
    <property type="entry name" value="BLUE COPPER PROTEIN"/>
    <property type="match status" value="1"/>
</dbReference>
<dbReference type="InterPro" id="IPR008972">
    <property type="entry name" value="Cupredoxin"/>
</dbReference>
<dbReference type="PROSITE" id="PS00196">
    <property type="entry name" value="COPPER_BLUE"/>
    <property type="match status" value="1"/>
</dbReference>
<dbReference type="SUPFAM" id="SSF49503">
    <property type="entry name" value="Cupredoxins"/>
    <property type="match status" value="1"/>
</dbReference>
<evidence type="ECO:0000256" key="5">
    <source>
        <dbReference type="SAM" id="Phobius"/>
    </source>
</evidence>
<evidence type="ECO:0000259" key="7">
    <source>
        <dbReference type="PROSITE" id="PS51485"/>
    </source>
</evidence>
<keyword evidence="5" id="KW-1133">Transmembrane helix</keyword>
<dbReference type="GO" id="GO:0009055">
    <property type="term" value="F:electron transfer activity"/>
    <property type="evidence" value="ECO:0007669"/>
    <property type="project" value="InterPro"/>
</dbReference>
<keyword evidence="6" id="KW-0732">Signal</keyword>
<keyword evidence="1" id="KW-0479">Metal-binding</keyword>